<feature type="compositionally biased region" description="Pro residues" evidence="1">
    <location>
        <begin position="449"/>
        <end position="460"/>
    </location>
</feature>
<dbReference type="SUPFAM" id="SSF81383">
    <property type="entry name" value="F-box domain"/>
    <property type="match status" value="1"/>
</dbReference>
<sequence>MASKWKMLRSLAAAGKLETEKEDGEERRSLSSKIAKVFAGMGKDVRPLQASPLLELPYELLDRILFFLDREDLMTLRAVCYRLDELLLDQLFSEISINCTQYGSQRTGALLRQLSTGKSRVSRVAKTLHIANLVPFTHPAQSNWQETDLDQGLRPIQQSYLAPALRALRNITTVHWSVKVSDPYSSMCDALAALPHLDSLYLYLDRWTHSTLFPFDKFHDLKLKRLHFESGDYFRPITCETIPHLRKIIAGSPDLEELSFTPLLIQGPRITTLDDLFIRDGETKKCLKENGGVLPLTSIRLAYPMLSKEMHTWGALKNLVSLDITNGQADIRPLWKFFSAHSFELQVIKVGNLSFELIEYLLTYTGLRELHLRSVFAAEGKESSRKELMTALCRDGLPQHGYSLEMLSLEAPDSDVNEEWCLMPEYASWIGHLLQPKPANPDRSSLSTLPPPTPPTPLPYPGMAITLTRRSTVDRLDT</sequence>
<organism evidence="3 4">
    <name type="scientific">Coprinopsis cinerea (strain Okayama-7 / 130 / ATCC MYA-4618 / FGSC 9003)</name>
    <name type="common">Inky cap fungus</name>
    <name type="synonym">Hormographiella aspergillata</name>
    <dbReference type="NCBI Taxonomy" id="240176"/>
    <lineage>
        <taxon>Eukaryota</taxon>
        <taxon>Fungi</taxon>
        <taxon>Dikarya</taxon>
        <taxon>Basidiomycota</taxon>
        <taxon>Agaricomycotina</taxon>
        <taxon>Agaricomycetes</taxon>
        <taxon>Agaricomycetidae</taxon>
        <taxon>Agaricales</taxon>
        <taxon>Agaricineae</taxon>
        <taxon>Psathyrellaceae</taxon>
        <taxon>Coprinopsis</taxon>
    </lineage>
</organism>
<dbReference type="SMART" id="SM00256">
    <property type="entry name" value="FBOX"/>
    <property type="match status" value="1"/>
</dbReference>
<feature type="domain" description="F-box" evidence="2">
    <location>
        <begin position="50"/>
        <end position="95"/>
    </location>
</feature>
<dbReference type="VEuPathDB" id="FungiDB:CC1G_06244"/>
<dbReference type="InterPro" id="IPR036047">
    <property type="entry name" value="F-box-like_dom_sf"/>
</dbReference>
<dbReference type="STRING" id="240176.A8NVC8"/>
<accession>A8NVC8</accession>
<dbReference type="InterPro" id="IPR032675">
    <property type="entry name" value="LRR_dom_sf"/>
</dbReference>
<dbReference type="HOGENOM" id="CLU_571089_0_0_1"/>
<dbReference type="Gene3D" id="3.80.10.10">
    <property type="entry name" value="Ribonuclease Inhibitor"/>
    <property type="match status" value="1"/>
</dbReference>
<dbReference type="OMA" id="YLTHYSG"/>
<feature type="region of interest" description="Disordered" evidence="1">
    <location>
        <begin position="439"/>
        <end position="463"/>
    </location>
</feature>
<keyword evidence="4" id="KW-1185">Reference proteome</keyword>
<dbReference type="EMBL" id="AACS02000004">
    <property type="protein sequence ID" value="EAU85228.2"/>
    <property type="molecule type" value="Genomic_DNA"/>
</dbReference>
<dbReference type="InParanoid" id="A8NVC8"/>
<dbReference type="OrthoDB" id="3541472at2759"/>
<comment type="caution">
    <text evidence="3">The sequence shown here is derived from an EMBL/GenBank/DDBJ whole genome shotgun (WGS) entry which is preliminary data.</text>
</comment>
<dbReference type="GeneID" id="6013205"/>
<dbReference type="KEGG" id="cci:CC1G_06244"/>
<dbReference type="PROSITE" id="PS50181">
    <property type="entry name" value="FBOX"/>
    <property type="match status" value="1"/>
</dbReference>
<dbReference type="Pfam" id="PF12937">
    <property type="entry name" value="F-box-like"/>
    <property type="match status" value="1"/>
</dbReference>
<evidence type="ECO:0000259" key="2">
    <source>
        <dbReference type="PROSITE" id="PS50181"/>
    </source>
</evidence>
<evidence type="ECO:0000256" key="1">
    <source>
        <dbReference type="SAM" id="MobiDB-lite"/>
    </source>
</evidence>
<dbReference type="eggNOG" id="ENOG502R251">
    <property type="taxonomic scope" value="Eukaryota"/>
</dbReference>
<evidence type="ECO:0000313" key="4">
    <source>
        <dbReference type="Proteomes" id="UP000001861"/>
    </source>
</evidence>
<dbReference type="RefSeq" id="XP_001836657.2">
    <property type="nucleotide sequence ID" value="XM_001836605.2"/>
</dbReference>
<protein>
    <recommendedName>
        <fullName evidence="2">F-box domain-containing protein</fullName>
    </recommendedName>
</protein>
<reference evidence="3 4" key="1">
    <citation type="journal article" date="2010" name="Proc. Natl. Acad. Sci. U.S.A.">
        <title>Insights into evolution of multicellular fungi from the assembled chromosomes of the mushroom Coprinopsis cinerea (Coprinus cinereus).</title>
        <authorList>
            <person name="Stajich J.E."/>
            <person name="Wilke S.K."/>
            <person name="Ahren D."/>
            <person name="Au C.H."/>
            <person name="Birren B.W."/>
            <person name="Borodovsky M."/>
            <person name="Burns C."/>
            <person name="Canback B."/>
            <person name="Casselton L.A."/>
            <person name="Cheng C.K."/>
            <person name="Deng J."/>
            <person name="Dietrich F.S."/>
            <person name="Fargo D.C."/>
            <person name="Farman M.L."/>
            <person name="Gathman A.C."/>
            <person name="Goldberg J."/>
            <person name="Guigo R."/>
            <person name="Hoegger P.J."/>
            <person name="Hooker J.B."/>
            <person name="Huggins A."/>
            <person name="James T.Y."/>
            <person name="Kamada T."/>
            <person name="Kilaru S."/>
            <person name="Kodira C."/>
            <person name="Kues U."/>
            <person name="Kupfer D."/>
            <person name="Kwan H.S."/>
            <person name="Lomsadze A."/>
            <person name="Li W."/>
            <person name="Lilly W.W."/>
            <person name="Ma L.J."/>
            <person name="Mackey A.J."/>
            <person name="Manning G."/>
            <person name="Martin F."/>
            <person name="Muraguchi H."/>
            <person name="Natvig D.O."/>
            <person name="Palmerini H."/>
            <person name="Ramesh M.A."/>
            <person name="Rehmeyer C.J."/>
            <person name="Roe B.A."/>
            <person name="Shenoy N."/>
            <person name="Stanke M."/>
            <person name="Ter-Hovhannisyan V."/>
            <person name="Tunlid A."/>
            <person name="Velagapudi R."/>
            <person name="Vision T.J."/>
            <person name="Zeng Q."/>
            <person name="Zolan M.E."/>
            <person name="Pukkila P.J."/>
        </authorList>
    </citation>
    <scope>NUCLEOTIDE SEQUENCE [LARGE SCALE GENOMIC DNA]</scope>
    <source>
        <strain evidence="4">Okayama-7 / 130 / ATCC MYA-4618 / FGSC 9003</strain>
    </source>
</reference>
<dbReference type="AlphaFoldDB" id="A8NVC8"/>
<proteinExistence type="predicted"/>
<dbReference type="Proteomes" id="UP000001861">
    <property type="component" value="Unassembled WGS sequence"/>
</dbReference>
<name>A8NVC8_COPC7</name>
<dbReference type="InterPro" id="IPR001810">
    <property type="entry name" value="F-box_dom"/>
</dbReference>
<gene>
    <name evidence="3" type="ORF">CC1G_06244</name>
</gene>
<evidence type="ECO:0000313" key="3">
    <source>
        <dbReference type="EMBL" id="EAU85228.2"/>
    </source>
</evidence>
<dbReference type="SUPFAM" id="SSF52047">
    <property type="entry name" value="RNI-like"/>
    <property type="match status" value="1"/>
</dbReference>